<evidence type="ECO:0000313" key="3">
    <source>
        <dbReference type="EMBL" id="KAK3054285.1"/>
    </source>
</evidence>
<keyword evidence="1" id="KW-0812">Transmembrane</keyword>
<protein>
    <recommendedName>
        <fullName evidence="2">DUF7704 domain-containing protein</fullName>
    </recommendedName>
</protein>
<dbReference type="EMBL" id="JAWDJX010000012">
    <property type="protein sequence ID" value="KAK3054285.1"/>
    <property type="molecule type" value="Genomic_DNA"/>
</dbReference>
<evidence type="ECO:0000313" key="4">
    <source>
        <dbReference type="Proteomes" id="UP001271007"/>
    </source>
</evidence>
<feature type="transmembrane region" description="Helical" evidence="1">
    <location>
        <begin position="27"/>
        <end position="49"/>
    </location>
</feature>
<name>A0AAJ0GDU4_9PEZI</name>
<dbReference type="AlphaFoldDB" id="A0AAJ0GDU4"/>
<comment type="caution">
    <text evidence="3">The sequence shown here is derived from an EMBL/GenBank/DDBJ whole genome shotgun (WGS) entry which is preliminary data.</text>
</comment>
<keyword evidence="1" id="KW-1133">Transmembrane helix</keyword>
<dbReference type="InterPro" id="IPR056121">
    <property type="entry name" value="DUF7704"/>
</dbReference>
<evidence type="ECO:0000259" key="2">
    <source>
        <dbReference type="Pfam" id="PF24803"/>
    </source>
</evidence>
<dbReference type="PANTHER" id="PTHR37019">
    <property type="entry name" value="CHROMOSOME 1, WHOLE GENOME SHOTGUN SEQUENCE"/>
    <property type="match status" value="1"/>
</dbReference>
<dbReference type="PANTHER" id="PTHR37019:SF1">
    <property type="entry name" value="EXPERA DOMAIN-CONTAINING PROTEIN"/>
    <property type="match status" value="1"/>
</dbReference>
<organism evidence="3 4">
    <name type="scientific">Extremus antarcticus</name>
    <dbReference type="NCBI Taxonomy" id="702011"/>
    <lineage>
        <taxon>Eukaryota</taxon>
        <taxon>Fungi</taxon>
        <taxon>Dikarya</taxon>
        <taxon>Ascomycota</taxon>
        <taxon>Pezizomycotina</taxon>
        <taxon>Dothideomycetes</taxon>
        <taxon>Dothideomycetidae</taxon>
        <taxon>Mycosphaerellales</taxon>
        <taxon>Extremaceae</taxon>
        <taxon>Extremus</taxon>
    </lineage>
</organism>
<sequence>MASKDFTNIPVFYRFYFRWSDPAICLWGAYMDFVTPAFVLNAFVPALIAPRNPYFDFTLQQLGGALLMLSFIDVVLLRYTNDIKIWKILQVAVLIYDLSLLYSNYSSLSQQGRLNFGALRWEDWGGIIITAQAAVGKKRTKRS</sequence>
<proteinExistence type="predicted"/>
<keyword evidence="1" id="KW-0472">Membrane</keyword>
<accession>A0AAJ0GDU4</accession>
<reference evidence="3" key="1">
    <citation type="submission" date="2023-04" db="EMBL/GenBank/DDBJ databases">
        <title>Black Yeasts Isolated from many extreme environments.</title>
        <authorList>
            <person name="Coleine C."/>
            <person name="Stajich J.E."/>
            <person name="Selbmann L."/>
        </authorList>
    </citation>
    <scope>NUCLEOTIDE SEQUENCE</scope>
    <source>
        <strain evidence="3">CCFEE 5312</strain>
    </source>
</reference>
<feature type="domain" description="DUF7704" evidence="2">
    <location>
        <begin position="7"/>
        <end position="134"/>
    </location>
</feature>
<dbReference type="Pfam" id="PF24803">
    <property type="entry name" value="DUF7704"/>
    <property type="match status" value="1"/>
</dbReference>
<feature type="transmembrane region" description="Helical" evidence="1">
    <location>
        <begin position="61"/>
        <end position="79"/>
    </location>
</feature>
<gene>
    <name evidence="3" type="ORF">LTR09_004553</name>
</gene>
<evidence type="ECO:0000256" key="1">
    <source>
        <dbReference type="SAM" id="Phobius"/>
    </source>
</evidence>
<keyword evidence="4" id="KW-1185">Reference proteome</keyword>
<dbReference type="Proteomes" id="UP001271007">
    <property type="component" value="Unassembled WGS sequence"/>
</dbReference>